<dbReference type="AlphaFoldDB" id="A0A9P1JRX6"/>
<dbReference type="KEGG" id="abs:AZOBR_140299"/>
<accession>A0A9P1JRX6</accession>
<evidence type="ECO:0000313" key="2">
    <source>
        <dbReference type="Proteomes" id="UP000007319"/>
    </source>
</evidence>
<dbReference type="EMBL" id="HE577327">
    <property type="protein sequence ID" value="CCC98569.1"/>
    <property type="molecule type" value="Genomic_DNA"/>
</dbReference>
<name>A0A9P1JRX6_9PROT</name>
<sequence>MGICAKLLLIMDYRISFKVSTTPNRMDTFCIFYHFLADSRTLWMREGGSRFMWVAKSSRPKTDRRHSCQRSASTPCRVRPMIATALSP</sequence>
<gene>
    <name evidence="1" type="ORF">AZOBR_140299</name>
</gene>
<keyword evidence="2" id="KW-1185">Reference proteome</keyword>
<dbReference type="Proteomes" id="UP000007319">
    <property type="component" value="Chromosome"/>
</dbReference>
<organism evidence="1 2">
    <name type="scientific">Azospirillum baldaniorum</name>
    <dbReference type="NCBI Taxonomy" id="1064539"/>
    <lineage>
        <taxon>Bacteria</taxon>
        <taxon>Pseudomonadati</taxon>
        <taxon>Pseudomonadota</taxon>
        <taxon>Alphaproteobacteria</taxon>
        <taxon>Rhodospirillales</taxon>
        <taxon>Azospirillaceae</taxon>
        <taxon>Azospirillum</taxon>
    </lineage>
</organism>
<proteinExistence type="predicted"/>
<protein>
    <submittedName>
        <fullName evidence="1">Uncharacterized protein</fullName>
    </submittedName>
</protein>
<evidence type="ECO:0000313" key="1">
    <source>
        <dbReference type="EMBL" id="CCC98569.1"/>
    </source>
</evidence>
<reference evidence="1 2" key="1">
    <citation type="journal article" date="2011" name="PLoS Genet.">
        <title>Azospirillum genomes reveal transition of bacteria from aquatic to terrestrial environments.</title>
        <authorList>
            <person name="Wisniewski-Dye F."/>
            <person name="Borziak K."/>
            <person name="Khalsa-Moyers G."/>
            <person name="Alexandre G."/>
            <person name="Sukharnikov L.O."/>
            <person name="Wuichet K."/>
            <person name="Hurst G.B."/>
            <person name="McDonald W.H."/>
            <person name="Robertson J.S."/>
            <person name="Barbe V."/>
            <person name="Calteau A."/>
            <person name="Rouy Z."/>
            <person name="Mangenot S."/>
            <person name="Prigent-Combaret C."/>
            <person name="Normand P."/>
            <person name="Boyer M."/>
            <person name="Siguier P."/>
            <person name="Dessaux Y."/>
            <person name="Elmerich C."/>
            <person name="Condemine G."/>
            <person name="Krishnen G."/>
            <person name="Kennedy I."/>
            <person name="Paterson A.H."/>
            <person name="Gonzalez V."/>
            <person name="Mavingui P."/>
            <person name="Zhulin I.B."/>
        </authorList>
    </citation>
    <scope>NUCLEOTIDE SEQUENCE [LARGE SCALE GENOMIC DNA]</scope>
    <source>
        <strain evidence="1 2">Sp245</strain>
    </source>
</reference>